<dbReference type="AlphaFoldDB" id="A0A6A4SJK2"/>
<evidence type="ECO:0000313" key="2">
    <source>
        <dbReference type="EMBL" id="KAF0034303.1"/>
    </source>
</evidence>
<accession>A0A6A4SJK2</accession>
<sequence length="444" mass="50002">MERPDNILCSSKTENITMMEFTVPLEERGPQEEKYDPLIAQLTTARLFRVELECLGFLGVVYDRFSDPFLLNSNSSADEGHHGNKKAVCRLLVDKCRQLLYVEQRMSKNKNKNSSFEASEEKVRIAARHELSGLNTGDVFYVVILTTSNGVFYYQPLDSRSSESFLFNCGAESIVFIIPLASLLIPQLQATECCTLVNHSQRNAVPDVKSHLLTATTKEKEIKTLMCRRRHRYRTQTKKPMETHRAAMVPVKLGFEPTGAPMNASQRRRTEAPPISQFTSGAEDGDTGRQRSSSPDPRGFVHRSRGRVCRPSESLLAVQRHLGVITPSKTGGRTSVLNQAEATESVPPLFICTKIPLCVSSPSRVVDNALKCTMDRVELQIEVVMSCRVITTCGPRHHGKKNLYYIPIIYVVEICHSESTRERSTLQRISLNRRRGGTSRRKEN</sequence>
<evidence type="ECO:0000256" key="1">
    <source>
        <dbReference type="SAM" id="MobiDB-lite"/>
    </source>
</evidence>
<name>A0A6A4SJK2_SCOMX</name>
<proteinExistence type="predicted"/>
<gene>
    <name evidence="2" type="ORF">F2P81_014369</name>
</gene>
<organism evidence="2 3">
    <name type="scientific">Scophthalmus maximus</name>
    <name type="common">Turbot</name>
    <name type="synonym">Psetta maxima</name>
    <dbReference type="NCBI Taxonomy" id="52904"/>
    <lineage>
        <taxon>Eukaryota</taxon>
        <taxon>Metazoa</taxon>
        <taxon>Chordata</taxon>
        <taxon>Craniata</taxon>
        <taxon>Vertebrata</taxon>
        <taxon>Euteleostomi</taxon>
        <taxon>Actinopterygii</taxon>
        <taxon>Neopterygii</taxon>
        <taxon>Teleostei</taxon>
        <taxon>Neoteleostei</taxon>
        <taxon>Acanthomorphata</taxon>
        <taxon>Carangaria</taxon>
        <taxon>Pleuronectiformes</taxon>
        <taxon>Pleuronectoidei</taxon>
        <taxon>Scophthalmidae</taxon>
        <taxon>Scophthalmus</taxon>
    </lineage>
</organism>
<protein>
    <submittedName>
        <fullName evidence="2">Uncharacterized protein</fullName>
    </submittedName>
</protein>
<reference evidence="2 3" key="1">
    <citation type="submission" date="2019-06" db="EMBL/GenBank/DDBJ databases">
        <title>Draft genomes of female and male turbot (Scophthalmus maximus).</title>
        <authorList>
            <person name="Xu H."/>
            <person name="Xu X.-W."/>
            <person name="Shao C."/>
            <person name="Chen S."/>
        </authorList>
    </citation>
    <scope>NUCLEOTIDE SEQUENCE [LARGE SCALE GENOMIC DNA]</scope>
    <source>
        <strain evidence="2">Ysfricsl-2016a</strain>
        <tissue evidence="2">Blood</tissue>
    </source>
</reference>
<feature type="region of interest" description="Disordered" evidence="1">
    <location>
        <begin position="254"/>
        <end position="305"/>
    </location>
</feature>
<dbReference type="EMBL" id="VEVO01000012">
    <property type="protein sequence ID" value="KAF0034303.1"/>
    <property type="molecule type" value="Genomic_DNA"/>
</dbReference>
<evidence type="ECO:0000313" key="3">
    <source>
        <dbReference type="Proteomes" id="UP000438429"/>
    </source>
</evidence>
<comment type="caution">
    <text evidence="2">The sequence shown here is derived from an EMBL/GenBank/DDBJ whole genome shotgun (WGS) entry which is preliminary data.</text>
</comment>
<dbReference type="Proteomes" id="UP000438429">
    <property type="component" value="Unassembled WGS sequence"/>
</dbReference>